<name>A0A2M9ZGU3_9LEPT</name>
<accession>A0A2M9ZGU3</accession>
<protein>
    <submittedName>
        <fullName evidence="2">Uncharacterized protein</fullName>
    </submittedName>
</protein>
<comment type="caution">
    <text evidence="2">The sequence shown here is derived from an EMBL/GenBank/DDBJ whole genome shotgun (WGS) entry which is preliminary data.</text>
</comment>
<proteinExistence type="predicted"/>
<feature type="region of interest" description="Disordered" evidence="1">
    <location>
        <begin position="51"/>
        <end position="75"/>
    </location>
</feature>
<sequence>MIAKDPYSIIAENIIVFECSQNEGGIRIPPSHSPHNIESKFRNILKKSVTIPRSSGKESERPARSTCIRPGGSVE</sequence>
<gene>
    <name evidence="2" type="ORF">CH371_06495</name>
</gene>
<evidence type="ECO:0000256" key="1">
    <source>
        <dbReference type="SAM" id="MobiDB-lite"/>
    </source>
</evidence>
<evidence type="ECO:0000313" key="3">
    <source>
        <dbReference type="Proteomes" id="UP000231912"/>
    </source>
</evidence>
<dbReference type="EMBL" id="NPDT01000001">
    <property type="protein sequence ID" value="PJZ67649.1"/>
    <property type="molecule type" value="Genomic_DNA"/>
</dbReference>
<organism evidence="2 3">
    <name type="scientific">Leptospira wolffii</name>
    <dbReference type="NCBI Taxonomy" id="409998"/>
    <lineage>
        <taxon>Bacteria</taxon>
        <taxon>Pseudomonadati</taxon>
        <taxon>Spirochaetota</taxon>
        <taxon>Spirochaetia</taxon>
        <taxon>Leptospirales</taxon>
        <taxon>Leptospiraceae</taxon>
        <taxon>Leptospira</taxon>
    </lineage>
</organism>
<dbReference type="Proteomes" id="UP000231912">
    <property type="component" value="Unassembled WGS sequence"/>
</dbReference>
<dbReference type="AlphaFoldDB" id="A0A2M9ZGU3"/>
<reference evidence="2 3" key="1">
    <citation type="submission" date="2017-07" db="EMBL/GenBank/DDBJ databases">
        <title>Leptospira spp. isolated from tropical soils.</title>
        <authorList>
            <person name="Thibeaux R."/>
            <person name="Iraola G."/>
            <person name="Ferres I."/>
            <person name="Bierque E."/>
            <person name="Girault D."/>
            <person name="Soupe-Gilbert M.-E."/>
            <person name="Picardeau M."/>
            <person name="Goarant C."/>
        </authorList>
    </citation>
    <scope>NUCLEOTIDE SEQUENCE [LARGE SCALE GENOMIC DNA]</scope>
    <source>
        <strain evidence="2 3">FH2-C-A2</strain>
    </source>
</reference>
<evidence type="ECO:0000313" key="2">
    <source>
        <dbReference type="EMBL" id="PJZ67649.1"/>
    </source>
</evidence>